<evidence type="ECO:0000256" key="6">
    <source>
        <dbReference type="ARBA" id="ARBA00023136"/>
    </source>
</evidence>
<feature type="transmembrane region" description="Helical" evidence="8">
    <location>
        <begin position="82"/>
        <end position="101"/>
    </location>
</feature>
<dbReference type="PANTHER" id="PTHR10283:SF84">
    <property type="entry name" value="SODIUM-DEPENDENT HIGH-AFFINITY DICARBOXYLATE TRANSPORTER 2"/>
    <property type="match status" value="1"/>
</dbReference>
<dbReference type="InterPro" id="IPR001898">
    <property type="entry name" value="SLC13A/DASS"/>
</dbReference>
<dbReference type="Proteomes" id="UP000835052">
    <property type="component" value="Unassembled WGS sequence"/>
</dbReference>
<feature type="compositionally biased region" description="Low complexity" evidence="7">
    <location>
        <begin position="169"/>
        <end position="181"/>
    </location>
</feature>
<accession>A0A8S1GW79</accession>
<dbReference type="EMBL" id="CAJGYM010000003">
    <property type="protein sequence ID" value="CAD6185630.1"/>
    <property type="molecule type" value="Genomic_DNA"/>
</dbReference>
<dbReference type="Pfam" id="PF00939">
    <property type="entry name" value="Na_sulph_symp"/>
    <property type="match status" value="1"/>
</dbReference>
<dbReference type="PROSITE" id="PS01271">
    <property type="entry name" value="NA_SULFATE"/>
    <property type="match status" value="1"/>
</dbReference>
<sequence>MKKPSHGMVKKIVLFAAPAVLSPLLFFGMPFRCVFVIGILSAYWIAEVLPLGVTSLIPLFLFPVLSVVASKKISVVYFKDSIVLFIATMIMALAVEATGLHRRVALKLLTKVGARKHTMLLGVMMTTSFISFFVSDTACTALMTPIVIAILTTLSEAKSSSSRTDRSSTTESSVSTMEEASNATSPTKKEFTSVAERLGMASMTKTDRGFCKAMILSCAHASLIGGTSIITSTGPNIVFREMLQTRYPHDEISVSYLQWMTFAMPPMFLYLLASYIILTVYFMGPRAISFWWSGDPEEDEKMKESMEEKIAFSYRELGPIKFGETSVACWFVILMLSWVFRSPGFMPGWTNLLPDNGKMLTDSVPGIFVATLMFIWPMDPFSDTPHEPILNWSHMQSKFSWSCTLLIAAGYAISEGVEASGLSKLMSCTMKKFFADLPAFPLLVAVTTTIVVMTEFASNVSTGSIFIPIALKVAESMRIHPLYLAFPTAVACSFAFMLPMSTPPNAIVYDTRAVSMMDMINTGLFLNICCIAITALNMSTWTYWVFDLGTFPASIHVNNTDWLTPRTYKLRVASSVPRHGDDDTDYDVEIGELPAEAYVRLL</sequence>
<evidence type="ECO:0000313" key="10">
    <source>
        <dbReference type="Proteomes" id="UP000835052"/>
    </source>
</evidence>
<keyword evidence="3" id="KW-0813">Transport</keyword>
<dbReference type="InterPro" id="IPR031312">
    <property type="entry name" value="Na/sul_symport_CS"/>
</dbReference>
<feature type="transmembrane region" description="Helical" evidence="8">
    <location>
        <begin position="322"/>
        <end position="340"/>
    </location>
</feature>
<dbReference type="GO" id="GO:0015137">
    <property type="term" value="F:citrate transmembrane transporter activity"/>
    <property type="evidence" value="ECO:0007669"/>
    <property type="project" value="TreeGrafter"/>
</dbReference>
<evidence type="ECO:0000256" key="5">
    <source>
        <dbReference type="ARBA" id="ARBA00022989"/>
    </source>
</evidence>
<feature type="transmembrane region" description="Helical" evidence="8">
    <location>
        <begin position="51"/>
        <end position="70"/>
    </location>
</feature>
<feature type="region of interest" description="Disordered" evidence="7">
    <location>
        <begin position="160"/>
        <end position="188"/>
    </location>
</feature>
<dbReference type="OrthoDB" id="6493944at2759"/>
<feature type="transmembrane region" description="Helical" evidence="8">
    <location>
        <begin position="213"/>
        <end position="239"/>
    </location>
</feature>
<keyword evidence="5 8" id="KW-1133">Transmembrane helix</keyword>
<keyword evidence="10" id="KW-1185">Reference proteome</keyword>
<proteinExistence type="inferred from homology"/>
<dbReference type="GO" id="GO:0015141">
    <property type="term" value="F:succinate transmembrane transporter activity"/>
    <property type="evidence" value="ECO:0007669"/>
    <property type="project" value="TreeGrafter"/>
</dbReference>
<evidence type="ECO:0000256" key="3">
    <source>
        <dbReference type="ARBA" id="ARBA00022448"/>
    </source>
</evidence>
<feature type="transmembrane region" description="Helical" evidence="8">
    <location>
        <begin position="482"/>
        <end position="502"/>
    </location>
</feature>
<gene>
    <name evidence="9" type="ORF">CAUJ_LOCUS1549</name>
</gene>
<dbReference type="GO" id="GO:0005886">
    <property type="term" value="C:plasma membrane"/>
    <property type="evidence" value="ECO:0007669"/>
    <property type="project" value="TreeGrafter"/>
</dbReference>
<evidence type="ECO:0000256" key="8">
    <source>
        <dbReference type="SAM" id="Phobius"/>
    </source>
</evidence>
<feature type="transmembrane region" description="Helical" evidence="8">
    <location>
        <begin position="121"/>
        <end position="154"/>
    </location>
</feature>
<feature type="transmembrane region" description="Helical" evidence="8">
    <location>
        <begin position="12"/>
        <end position="45"/>
    </location>
</feature>
<dbReference type="PANTHER" id="PTHR10283">
    <property type="entry name" value="SOLUTE CARRIER FAMILY 13 MEMBER"/>
    <property type="match status" value="1"/>
</dbReference>
<keyword evidence="6 8" id="KW-0472">Membrane</keyword>
<keyword evidence="4 8" id="KW-0812">Transmembrane</keyword>
<name>A0A8S1GW79_9PELO</name>
<protein>
    <submittedName>
        <fullName evidence="9">Uncharacterized protein</fullName>
    </submittedName>
</protein>
<evidence type="ECO:0000256" key="4">
    <source>
        <dbReference type="ARBA" id="ARBA00022692"/>
    </source>
</evidence>
<reference evidence="9" key="1">
    <citation type="submission" date="2020-10" db="EMBL/GenBank/DDBJ databases">
        <authorList>
            <person name="Kikuchi T."/>
        </authorList>
    </citation>
    <scope>NUCLEOTIDE SEQUENCE</scope>
    <source>
        <strain evidence="9">NKZ352</strain>
    </source>
</reference>
<feature type="transmembrane region" description="Helical" evidence="8">
    <location>
        <begin position="522"/>
        <end position="546"/>
    </location>
</feature>
<organism evidence="9 10">
    <name type="scientific">Caenorhabditis auriculariae</name>
    <dbReference type="NCBI Taxonomy" id="2777116"/>
    <lineage>
        <taxon>Eukaryota</taxon>
        <taxon>Metazoa</taxon>
        <taxon>Ecdysozoa</taxon>
        <taxon>Nematoda</taxon>
        <taxon>Chromadorea</taxon>
        <taxon>Rhabditida</taxon>
        <taxon>Rhabditina</taxon>
        <taxon>Rhabditomorpha</taxon>
        <taxon>Rhabditoidea</taxon>
        <taxon>Rhabditidae</taxon>
        <taxon>Peloderinae</taxon>
        <taxon>Caenorhabditis</taxon>
    </lineage>
</organism>
<evidence type="ECO:0000256" key="1">
    <source>
        <dbReference type="ARBA" id="ARBA00004141"/>
    </source>
</evidence>
<dbReference type="AlphaFoldDB" id="A0A8S1GW79"/>
<evidence type="ECO:0000256" key="2">
    <source>
        <dbReference type="ARBA" id="ARBA00006772"/>
    </source>
</evidence>
<feature type="transmembrane region" description="Helical" evidence="8">
    <location>
        <begin position="437"/>
        <end position="470"/>
    </location>
</feature>
<comment type="subcellular location">
    <subcellularLocation>
        <location evidence="1">Membrane</location>
        <topology evidence="1">Multi-pass membrane protein</topology>
    </subcellularLocation>
</comment>
<evidence type="ECO:0000256" key="7">
    <source>
        <dbReference type="SAM" id="MobiDB-lite"/>
    </source>
</evidence>
<comment type="caution">
    <text evidence="9">The sequence shown here is derived from an EMBL/GenBank/DDBJ whole genome shotgun (WGS) entry which is preliminary data.</text>
</comment>
<comment type="similarity">
    <text evidence="2">Belongs to the SLC13A/DASS transporter (TC 2.A.47) family. NADC subfamily.</text>
</comment>
<feature type="transmembrane region" description="Helical" evidence="8">
    <location>
        <begin position="360"/>
        <end position="378"/>
    </location>
</feature>
<evidence type="ECO:0000313" key="9">
    <source>
        <dbReference type="EMBL" id="CAD6185630.1"/>
    </source>
</evidence>
<feature type="transmembrane region" description="Helical" evidence="8">
    <location>
        <begin position="259"/>
        <end position="283"/>
    </location>
</feature>